<evidence type="ECO:0000256" key="14">
    <source>
        <dbReference type="ARBA" id="ARBA00022989"/>
    </source>
</evidence>
<evidence type="ECO:0000256" key="23">
    <source>
        <dbReference type="ARBA" id="ARBA00065041"/>
    </source>
</evidence>
<dbReference type="InterPro" id="IPR016186">
    <property type="entry name" value="C-type_lectin-like/link_sf"/>
</dbReference>
<evidence type="ECO:0000256" key="27">
    <source>
        <dbReference type="ARBA" id="ARBA00083712"/>
    </source>
</evidence>
<dbReference type="SMART" id="SM00181">
    <property type="entry name" value="EGF"/>
    <property type="match status" value="3"/>
</dbReference>
<keyword evidence="5" id="KW-0488">Methylation</keyword>
<feature type="region of interest" description="Disordered" evidence="29">
    <location>
        <begin position="1"/>
        <end position="59"/>
    </location>
</feature>
<dbReference type="GO" id="GO:0009897">
    <property type="term" value="C:external side of plasma membrane"/>
    <property type="evidence" value="ECO:0007669"/>
    <property type="project" value="TreeGrafter"/>
</dbReference>
<protein>
    <recommendedName>
        <fullName evidence="25">Endosialin</fullName>
    </recommendedName>
    <alternativeName>
        <fullName evidence="24">Ras and Rab interactor 1</fullName>
    </alternativeName>
    <alternativeName>
        <fullName evidence="27">Ras interaction/interference protein 1</fullName>
    </alternativeName>
    <alternativeName>
        <fullName evidence="26">Tumor endothelial marker 1</fullName>
    </alternativeName>
</protein>
<dbReference type="SUPFAM" id="SSF109993">
    <property type="entry name" value="VPS9 domain"/>
    <property type="match status" value="1"/>
</dbReference>
<evidence type="ECO:0000256" key="13">
    <source>
        <dbReference type="ARBA" id="ARBA00022837"/>
    </source>
</evidence>
<comment type="subunit">
    <text evidence="23">Interacts with the GTP-bound form of Ras proteins (NRAS, HRAS and KRAS). This interaction prevents the association between RAF1 and Ras. Interacts with 14-3-3 proteins YWHAB, YWHAE and YWHAZ when phosphorylated on Ser-351. Interacts with the SH3 domain of ABL1 and ABL2. Interacts with RAB5A. The interaction with Ras is probably regulated and antagonized by the interaction with 14-3-3 proteins. The interaction with 14-3-3 proteins is regulated by phosphorylation on Ser-351.</text>
</comment>
<dbReference type="InterPro" id="IPR018097">
    <property type="entry name" value="EGF_Ca-bd_CS"/>
</dbReference>
<evidence type="ECO:0000256" key="10">
    <source>
        <dbReference type="ARBA" id="ARBA00022692"/>
    </source>
</evidence>
<dbReference type="GO" id="GO:0007165">
    <property type="term" value="P:signal transduction"/>
    <property type="evidence" value="ECO:0007669"/>
    <property type="project" value="InterPro"/>
</dbReference>
<dbReference type="CDD" id="cd00054">
    <property type="entry name" value="EGF_CA"/>
    <property type="match status" value="1"/>
</dbReference>
<evidence type="ECO:0000256" key="25">
    <source>
        <dbReference type="ARBA" id="ARBA00074551"/>
    </source>
</evidence>
<keyword evidence="8" id="KW-0597">Phosphoprotein</keyword>
<feature type="compositionally biased region" description="Polar residues" evidence="29">
    <location>
        <begin position="1410"/>
        <end position="1429"/>
    </location>
</feature>
<evidence type="ECO:0000256" key="16">
    <source>
        <dbReference type="ARBA" id="ARBA00022999"/>
    </source>
</evidence>
<dbReference type="eggNOG" id="ENOG502QQKI">
    <property type="taxonomic scope" value="Eukaryota"/>
</dbReference>
<evidence type="ECO:0000256" key="22">
    <source>
        <dbReference type="ARBA" id="ARBA00063144"/>
    </source>
</evidence>
<dbReference type="GO" id="GO:0030246">
    <property type="term" value="F:carbohydrate binding"/>
    <property type="evidence" value="ECO:0007669"/>
    <property type="project" value="UniProtKB-KW"/>
</dbReference>
<feature type="region of interest" description="Disordered" evidence="29">
    <location>
        <begin position="1371"/>
        <end position="1444"/>
    </location>
</feature>
<evidence type="ECO:0000256" key="7">
    <source>
        <dbReference type="ARBA" id="ARBA00022536"/>
    </source>
</evidence>
<keyword evidence="11" id="KW-0732">Signal</keyword>
<evidence type="ECO:0000256" key="9">
    <source>
        <dbReference type="ARBA" id="ARBA00022583"/>
    </source>
</evidence>
<evidence type="ECO:0000256" key="28">
    <source>
        <dbReference type="PROSITE-ProRule" id="PRU00191"/>
    </source>
</evidence>
<feature type="region of interest" description="Disordered" evidence="29">
    <location>
        <begin position="301"/>
        <end position="348"/>
    </location>
</feature>
<dbReference type="Pfam" id="PF00059">
    <property type="entry name" value="Lectin_C"/>
    <property type="match status" value="1"/>
</dbReference>
<keyword evidence="4" id="KW-0343">GTPase activation</keyword>
<keyword evidence="6" id="KW-0963">Cytoplasm</keyword>
<dbReference type="Gene3D" id="3.10.100.10">
    <property type="entry name" value="Mannose-Binding Protein A, subunit A"/>
    <property type="match status" value="1"/>
</dbReference>
<dbReference type="EMBL" id="KN122776">
    <property type="protein sequence ID" value="KFO28374.1"/>
    <property type="molecule type" value="Genomic_DNA"/>
</dbReference>
<dbReference type="InterPro" id="IPR001881">
    <property type="entry name" value="EGF-like_Ca-bd_dom"/>
</dbReference>
<dbReference type="PROSITE" id="PS51205">
    <property type="entry name" value="VPS9"/>
    <property type="match status" value="1"/>
</dbReference>
<dbReference type="SUPFAM" id="SSF55550">
    <property type="entry name" value="SH2 domain"/>
    <property type="match status" value="1"/>
</dbReference>
<dbReference type="GO" id="GO:0006897">
    <property type="term" value="P:endocytosis"/>
    <property type="evidence" value="ECO:0007669"/>
    <property type="project" value="UniProtKB-KW"/>
</dbReference>
<evidence type="ECO:0000256" key="1">
    <source>
        <dbReference type="ARBA" id="ARBA00004245"/>
    </source>
</evidence>
<dbReference type="InterPro" id="IPR035867">
    <property type="entry name" value="RIN1_SH2"/>
</dbReference>
<evidence type="ECO:0000256" key="24">
    <source>
        <dbReference type="ARBA" id="ARBA00072264"/>
    </source>
</evidence>
<feature type="domain" description="SH2" evidence="31">
    <location>
        <begin position="76"/>
        <end position="170"/>
    </location>
</feature>
<dbReference type="SUPFAM" id="SSF57184">
    <property type="entry name" value="Growth factor receptor domain"/>
    <property type="match status" value="1"/>
</dbReference>
<evidence type="ECO:0000256" key="5">
    <source>
        <dbReference type="ARBA" id="ARBA00022481"/>
    </source>
</evidence>
<evidence type="ECO:0000256" key="2">
    <source>
        <dbReference type="ARBA" id="ARBA00004479"/>
    </source>
</evidence>
<dbReference type="SMART" id="SM00314">
    <property type="entry name" value="RA"/>
    <property type="match status" value="1"/>
</dbReference>
<dbReference type="SMART" id="SM00179">
    <property type="entry name" value="EGF_CA"/>
    <property type="match status" value="2"/>
</dbReference>
<dbReference type="InterPro" id="IPR036860">
    <property type="entry name" value="SH2_dom_sf"/>
</dbReference>
<dbReference type="SMART" id="SM00034">
    <property type="entry name" value="CLECT"/>
    <property type="match status" value="1"/>
</dbReference>
<evidence type="ECO:0000259" key="34">
    <source>
        <dbReference type="PROSITE" id="PS51205"/>
    </source>
</evidence>
<dbReference type="InterPro" id="IPR037191">
    <property type="entry name" value="VPS9_dom_sf"/>
</dbReference>
<evidence type="ECO:0000313" key="35">
    <source>
        <dbReference type="EMBL" id="KFO28374.1"/>
    </source>
</evidence>
<dbReference type="GO" id="GO:0005856">
    <property type="term" value="C:cytoskeleton"/>
    <property type="evidence" value="ECO:0007669"/>
    <property type="project" value="UniProtKB-SubCell"/>
</dbReference>
<evidence type="ECO:0000256" key="30">
    <source>
        <dbReference type="SAM" id="Phobius"/>
    </source>
</evidence>
<dbReference type="GO" id="GO:0005096">
    <property type="term" value="F:GTPase activator activity"/>
    <property type="evidence" value="ECO:0007669"/>
    <property type="project" value="UniProtKB-KW"/>
</dbReference>
<keyword evidence="15" id="KW-0007">Acetylation</keyword>
<gene>
    <name evidence="35" type="ORF">H920_10235</name>
</gene>
<comment type="function">
    <text evidence="21">Ras effector protein, which may serve as an inhibitory modulator of neuronal plasticity in aversive memory formation. Can affect Ras signaling at different levels. First, by competing with RAF1 protein for binding to activated Ras. Second, by enhancing signaling from ABL1 and ABL2, which regulate cytoskeletal remodeling. Third, by activating RAB5A, possibly by functioning as a guanine nucleotide exchange factor (GEF) for RAB5A, by exchanging bound GDP for free GTP, and facilitating Ras-activated receptor endocytosis.</text>
</comment>
<name>A0A091D8C0_FUKDA</name>
<dbReference type="GO" id="GO:0031012">
    <property type="term" value="C:extracellular matrix"/>
    <property type="evidence" value="ECO:0007669"/>
    <property type="project" value="TreeGrafter"/>
</dbReference>
<dbReference type="PANTHER" id="PTHR14789">
    <property type="entry name" value="CHONDROLECTIN VARIANT CHODLFDELTAE"/>
    <property type="match status" value="1"/>
</dbReference>
<dbReference type="FunFam" id="3.10.100.10:FF:000061">
    <property type="entry name" value="CD248 molecule"/>
    <property type="match status" value="1"/>
</dbReference>
<proteinExistence type="inferred from homology"/>
<feature type="compositionally biased region" description="Acidic residues" evidence="29">
    <location>
        <begin position="1100"/>
        <end position="1121"/>
    </location>
</feature>
<feature type="region of interest" description="Disordered" evidence="29">
    <location>
        <begin position="257"/>
        <end position="289"/>
    </location>
</feature>
<feature type="compositionally biased region" description="Low complexity" evidence="29">
    <location>
        <begin position="1375"/>
        <end position="1392"/>
    </location>
</feature>
<feature type="compositionally biased region" description="Pro residues" evidence="29">
    <location>
        <begin position="264"/>
        <end position="276"/>
    </location>
</feature>
<keyword evidence="12" id="KW-0430">Lectin</keyword>
<dbReference type="GO" id="GO:0016477">
    <property type="term" value="P:cell migration"/>
    <property type="evidence" value="ECO:0007669"/>
    <property type="project" value="TreeGrafter"/>
</dbReference>
<evidence type="ECO:0000256" key="3">
    <source>
        <dbReference type="ARBA" id="ARBA00006919"/>
    </source>
</evidence>
<comment type="subunit">
    <text evidence="22">Interacts with PDGFRA; this interaction promotes PDGF receptor signaling pathway. Interacts with integrin beta-1/ITGB1. Interacts with insulin receptor/INSR; this interaction diminishes INSR autophosphorylation.</text>
</comment>
<dbReference type="FunFam" id="2.10.25.10:FF:000406">
    <property type="entry name" value="CD248 molecule"/>
    <property type="match status" value="1"/>
</dbReference>
<evidence type="ECO:0000256" key="26">
    <source>
        <dbReference type="ARBA" id="ARBA00078437"/>
    </source>
</evidence>
<keyword evidence="10 30" id="KW-0812">Transmembrane</keyword>
<dbReference type="Gene3D" id="1.20.1050.80">
    <property type="entry name" value="VPS9 domain"/>
    <property type="match status" value="1"/>
</dbReference>
<comment type="similarity">
    <text evidence="3">Belongs to the RIN (Ras interaction/interference) family.</text>
</comment>
<keyword evidence="18" id="KW-1015">Disulfide bond</keyword>
<evidence type="ECO:0000256" key="12">
    <source>
        <dbReference type="ARBA" id="ARBA00022734"/>
    </source>
</evidence>
<dbReference type="PROSITE" id="PS50041">
    <property type="entry name" value="C_TYPE_LECTIN_2"/>
    <property type="match status" value="1"/>
</dbReference>
<dbReference type="InterPro" id="IPR000159">
    <property type="entry name" value="RA_dom"/>
</dbReference>
<feature type="domain" description="VPS9" evidence="34">
    <location>
        <begin position="466"/>
        <end position="608"/>
    </location>
</feature>
<keyword evidence="19" id="KW-0325">Glycoprotein</keyword>
<dbReference type="STRING" id="885580.ENSFDAP00000010604"/>
<keyword evidence="16 28" id="KW-0727">SH2 domain</keyword>
<keyword evidence="7" id="KW-0245">EGF-like domain</keyword>
<evidence type="ECO:0000256" key="20">
    <source>
        <dbReference type="ARBA" id="ARBA00023212"/>
    </source>
</evidence>
<dbReference type="PANTHER" id="PTHR14789:SF4">
    <property type="entry name" value="ENDOSIALIN"/>
    <property type="match status" value="1"/>
</dbReference>
<sequence>KELLAMEEPGEPEAHHSRTPSPSLAPGHLKREKSVRLPQDPLYDIPGASGDQAGGPQWPTRTVSLRERLLLTRPVWLQLRANAAAALHMLRTEPPGTFLVRKSNTRQCQALCVRLPEASGPSFVSSHYIQESPGGVSLEGSELMFSDLVQLICAYCHTRDILLLPLRLPTAIQQAATHKQLEAISHLGIEFWSSSLNTKAQQGLSEGPPPPRLKARSPHELDQGTGAALCFFNPLFPGDLGPTKREKFKRSFKVRVSTETSSPLSPPAVPPPPVPVLPGASPSHPEQLPPHQLLRRESSVGYRVPGGTSPSLPPLPSLQEVECGSPSSSEEEGPPVSQGSPSVSPSLGRRWRRQPLLRSMSAAFCSLLAPERQVVRAAAALVQDRHTVVGQLVQDLLTQVRAGHEPQELQSIRQALSRAQAMLSAELGPEKLLPPERLEHVLEKSLHRSVLKPLRPILAARLRRRLCADGSLGRLAEGLRLARAQGPRAFGSHLSLPSLAEMEQIRQKLLQLLRTYSPSAQVKRLLQACKLLYTTLRTQAGESAGADEFLPLLSLVLAQCDLPDLLLEAEYMTELLEPSLLTGEGGYYLTSLSASLALLSSLGQAHTLPLSPAQELQRSLRLWEERCLPATHSFQHLLRVAYQDPSSGCTSKTLAVPPGASITTLKQLCATKFRVTQPDAFGLFLYKEQSYHRLPPGALAHRLPTACYLVYRRAERSTLYTQKHHLPLACPGSYKTRLLLGLWASVFMPLMSSCYVLYPESRTFLEAWRACRELGGNLATPRTPEEARRVDSLVGAGPKDKLLWIGLQRQARQCQLQRPLRGFTWTTGDQDTAFTNWAQQAMGGSCMAQRCVALEASHAHRWHEGSCTLPIDGYLCQFGFEGACPALPDDMGQDSPTIYTTPFHLVSTEFEWLPFGSVAAVQCQAGRGASLLCVKQPEGGVGWSRAGPLCPVTGCGPDNGGCEHECVEDMNGQVSCHCTEGFQLAADGHSCEDPCAQAPCEQHCEPGGPQGYSCHCLLGFRPSEDEPHRCVDTDECQIPGVCQQMCVNYVGGFECYCSEGHELKEDGSNCIPTGAMGAKASQDLVDELLDGGEEKAKEEEEKEKEEKEEEEEEEEKEEEEKKEDWVFDGGWTENPGILWMEPTQPPDFGLVYRPSYPGEQERRRPHLDPTWPPPLSAPRVPYHSSVISDTQPLVISATHPTLLSARQTPIISATHPPLSPAHRPPVISSMYPTLSSAHQNPIISATHPPLSPAHRHPMIPAMHPAVLPYHQTPMIETNYPDLPSAHQPQVISVIPPAQPPAHQPPITSAKYPQFFPNHQSPLFLDPRVADTQTTIHLSGIPAKPSPQDTTPSAHQPPLFRDVTAVRTQAPQLSFTPTVPHTPPTTSGSPGTPAHQASLPAVSQLPALPTPLSSQSPANQTSRISPTQPHSKAPQVPWEGGSTSKLVPTAVPTALAEAGLAGRSQRDDRWLLVALLVPTCVFLVVLLALGIVYCTRCGPHAPNKRITDCYHWVTHAGSKGQTEPMPSRGSFTGVQTCRTSV</sequence>
<evidence type="ECO:0000256" key="4">
    <source>
        <dbReference type="ARBA" id="ARBA00022468"/>
    </source>
</evidence>
<dbReference type="InterPro" id="IPR016187">
    <property type="entry name" value="CTDL_fold"/>
</dbReference>
<dbReference type="FunFam" id="1.20.1050.80:FF:000002">
    <property type="entry name" value="Ras and Rab interactor 2"/>
    <property type="match status" value="1"/>
</dbReference>
<evidence type="ECO:0000256" key="8">
    <source>
        <dbReference type="ARBA" id="ARBA00022553"/>
    </source>
</evidence>
<dbReference type="CDD" id="cd10393">
    <property type="entry name" value="SH2_RIN1"/>
    <property type="match status" value="1"/>
</dbReference>
<evidence type="ECO:0000256" key="18">
    <source>
        <dbReference type="ARBA" id="ARBA00023157"/>
    </source>
</evidence>
<feature type="domain" description="Ras-associating" evidence="33">
    <location>
        <begin position="634"/>
        <end position="716"/>
    </location>
</feature>
<dbReference type="Gene3D" id="2.10.25.10">
    <property type="entry name" value="Laminin"/>
    <property type="match status" value="3"/>
</dbReference>
<dbReference type="PROSITE" id="PS01187">
    <property type="entry name" value="EGF_CA"/>
    <property type="match status" value="1"/>
</dbReference>
<accession>A0A091D8C0</accession>
<organism evidence="35 36">
    <name type="scientific">Fukomys damarensis</name>
    <name type="common">Damaraland mole rat</name>
    <name type="synonym">Cryptomys damarensis</name>
    <dbReference type="NCBI Taxonomy" id="885580"/>
    <lineage>
        <taxon>Eukaryota</taxon>
        <taxon>Metazoa</taxon>
        <taxon>Chordata</taxon>
        <taxon>Craniata</taxon>
        <taxon>Vertebrata</taxon>
        <taxon>Euteleostomi</taxon>
        <taxon>Mammalia</taxon>
        <taxon>Eutheria</taxon>
        <taxon>Euarchontoglires</taxon>
        <taxon>Glires</taxon>
        <taxon>Rodentia</taxon>
        <taxon>Hystricomorpha</taxon>
        <taxon>Bathyergidae</taxon>
        <taxon>Fukomys</taxon>
    </lineage>
</organism>
<dbReference type="InterPro" id="IPR000980">
    <property type="entry name" value="SH2"/>
</dbReference>
<dbReference type="InterPro" id="IPR049883">
    <property type="entry name" value="NOTCH1_EGF-like"/>
</dbReference>
<evidence type="ECO:0000259" key="33">
    <source>
        <dbReference type="PROSITE" id="PS50200"/>
    </source>
</evidence>
<evidence type="ECO:0000259" key="31">
    <source>
        <dbReference type="PROSITE" id="PS50001"/>
    </source>
</evidence>
<dbReference type="PROSITE" id="PS50200">
    <property type="entry name" value="RA"/>
    <property type="match status" value="1"/>
</dbReference>
<dbReference type="GO" id="GO:0005509">
    <property type="term" value="F:calcium ion binding"/>
    <property type="evidence" value="ECO:0007669"/>
    <property type="project" value="InterPro"/>
</dbReference>
<evidence type="ECO:0000313" key="36">
    <source>
        <dbReference type="Proteomes" id="UP000028990"/>
    </source>
</evidence>
<evidence type="ECO:0000256" key="15">
    <source>
        <dbReference type="ARBA" id="ARBA00022990"/>
    </source>
</evidence>
<feature type="region of interest" description="Disordered" evidence="29">
    <location>
        <begin position="1093"/>
        <end position="1124"/>
    </location>
</feature>
<dbReference type="InterPro" id="IPR001304">
    <property type="entry name" value="C-type_lectin-like"/>
</dbReference>
<dbReference type="Pfam" id="PF02204">
    <property type="entry name" value="VPS9"/>
    <property type="match status" value="1"/>
</dbReference>
<evidence type="ECO:0000256" key="29">
    <source>
        <dbReference type="SAM" id="MobiDB-lite"/>
    </source>
</evidence>
<dbReference type="InterPro" id="IPR000742">
    <property type="entry name" value="EGF"/>
</dbReference>
<reference evidence="35 36" key="1">
    <citation type="submission" date="2013-11" db="EMBL/GenBank/DDBJ databases">
        <title>The Damaraland mole rat (Fukomys damarensis) genome and evolution of African mole rats.</title>
        <authorList>
            <person name="Gladyshev V.N."/>
            <person name="Fang X."/>
        </authorList>
    </citation>
    <scope>NUCLEOTIDE SEQUENCE [LARGE SCALE GENOMIC DNA]</scope>
    <source>
        <tissue evidence="35">Liver</tissue>
    </source>
</reference>
<keyword evidence="17 30" id="KW-0472">Membrane</keyword>
<keyword evidence="36" id="KW-1185">Reference proteome</keyword>
<evidence type="ECO:0000256" key="11">
    <source>
        <dbReference type="ARBA" id="ARBA00022729"/>
    </source>
</evidence>
<feature type="transmembrane region" description="Helical" evidence="30">
    <location>
        <begin position="1469"/>
        <end position="1492"/>
    </location>
</feature>
<dbReference type="FunFam" id="2.10.25.10:FF:000489">
    <property type="entry name" value="CD248 molecule"/>
    <property type="match status" value="1"/>
</dbReference>
<dbReference type="CDD" id="cd03600">
    <property type="entry name" value="CLECT_thrombomodulin_like"/>
    <property type="match status" value="1"/>
</dbReference>
<keyword evidence="9" id="KW-0254">Endocytosis</keyword>
<feature type="compositionally biased region" description="Low complexity" evidence="29">
    <location>
        <begin position="317"/>
        <end position="346"/>
    </location>
</feature>
<evidence type="ECO:0000256" key="21">
    <source>
        <dbReference type="ARBA" id="ARBA00055716"/>
    </source>
</evidence>
<dbReference type="InterPro" id="IPR009030">
    <property type="entry name" value="Growth_fac_rcpt_cys_sf"/>
</dbReference>
<dbReference type="FunFam" id="3.30.505.10:FF:000068">
    <property type="entry name" value="ras and Rab interactor 1"/>
    <property type="match status" value="1"/>
</dbReference>
<keyword evidence="13" id="KW-0106">Calcium</keyword>
<dbReference type="SMART" id="SM00252">
    <property type="entry name" value="SH2"/>
    <property type="match status" value="1"/>
</dbReference>
<dbReference type="SUPFAM" id="SSF56436">
    <property type="entry name" value="C-type lectin-like"/>
    <property type="match status" value="1"/>
</dbReference>
<evidence type="ECO:0000256" key="17">
    <source>
        <dbReference type="ARBA" id="ARBA00023136"/>
    </source>
</evidence>
<comment type="subcellular location">
    <subcellularLocation>
        <location evidence="1">Cytoplasm</location>
        <location evidence="1">Cytoskeleton</location>
    </subcellularLocation>
    <subcellularLocation>
        <location evidence="2">Membrane</location>
        <topology evidence="2">Single-pass type I membrane protein</topology>
    </subcellularLocation>
</comment>
<dbReference type="GO" id="GO:0050840">
    <property type="term" value="F:extracellular matrix binding"/>
    <property type="evidence" value="ECO:0007669"/>
    <property type="project" value="TreeGrafter"/>
</dbReference>
<dbReference type="GO" id="GO:1990430">
    <property type="term" value="F:extracellular matrix protein binding"/>
    <property type="evidence" value="ECO:0007669"/>
    <property type="project" value="TreeGrafter"/>
</dbReference>
<feature type="region of interest" description="Disordered" evidence="29">
    <location>
        <begin position="200"/>
        <end position="220"/>
    </location>
</feature>
<dbReference type="InterPro" id="IPR003123">
    <property type="entry name" value="VPS9"/>
</dbReference>
<keyword evidence="20" id="KW-0206">Cytoskeleton</keyword>
<evidence type="ECO:0000256" key="19">
    <source>
        <dbReference type="ARBA" id="ARBA00023180"/>
    </source>
</evidence>
<evidence type="ECO:0000256" key="6">
    <source>
        <dbReference type="ARBA" id="ARBA00022490"/>
    </source>
</evidence>
<keyword evidence="14 30" id="KW-1133">Transmembrane helix</keyword>
<dbReference type="Pfam" id="PF23268">
    <property type="entry name" value="RIN1"/>
    <property type="match status" value="1"/>
</dbReference>
<evidence type="ECO:0000259" key="32">
    <source>
        <dbReference type="PROSITE" id="PS50041"/>
    </source>
</evidence>
<dbReference type="SMART" id="SM00167">
    <property type="entry name" value="VPS9"/>
    <property type="match status" value="1"/>
</dbReference>
<dbReference type="Proteomes" id="UP000028990">
    <property type="component" value="Unassembled WGS sequence"/>
</dbReference>
<feature type="region of interest" description="Disordered" evidence="29">
    <location>
        <begin position="1337"/>
        <end position="1356"/>
    </location>
</feature>
<dbReference type="InterPro" id="IPR051505">
    <property type="entry name" value="C-type_lectin_domain"/>
</dbReference>
<feature type="non-terminal residue" evidence="35">
    <location>
        <position position="1"/>
    </location>
</feature>
<dbReference type="Pfam" id="PF07645">
    <property type="entry name" value="EGF_CA"/>
    <property type="match status" value="1"/>
</dbReference>
<dbReference type="Gene3D" id="3.30.505.10">
    <property type="entry name" value="SH2 domain"/>
    <property type="match status" value="1"/>
</dbReference>
<feature type="domain" description="C-type lectin" evidence="32">
    <location>
        <begin position="750"/>
        <end position="867"/>
    </location>
</feature>
<dbReference type="PROSITE" id="PS50001">
    <property type="entry name" value="SH2"/>
    <property type="match status" value="1"/>
</dbReference>